<accession>A0A1I2F1I7</accession>
<dbReference type="Gene3D" id="3.40.50.150">
    <property type="entry name" value="Vaccinia Virus protein VP39"/>
    <property type="match status" value="1"/>
</dbReference>
<protein>
    <submittedName>
        <fullName evidence="2">Methyltransferase domain-containing protein</fullName>
    </submittedName>
</protein>
<dbReference type="EMBL" id="FONY01000012">
    <property type="protein sequence ID" value="SFE98863.1"/>
    <property type="molecule type" value="Genomic_DNA"/>
</dbReference>
<dbReference type="RefSeq" id="WP_091543663.1">
    <property type="nucleotide sequence ID" value="NZ_FONY01000012.1"/>
</dbReference>
<organism evidence="2 3">
    <name type="scientific">Thermoflexibacter ruber</name>
    <dbReference type="NCBI Taxonomy" id="1003"/>
    <lineage>
        <taxon>Bacteria</taxon>
        <taxon>Pseudomonadati</taxon>
        <taxon>Bacteroidota</taxon>
        <taxon>Cytophagia</taxon>
        <taxon>Cytophagales</taxon>
        <taxon>Thermoflexibacteraceae</taxon>
        <taxon>Thermoflexibacter</taxon>
    </lineage>
</organism>
<dbReference type="AlphaFoldDB" id="A0A1I2F1I7"/>
<dbReference type="OrthoDB" id="1524727at2"/>
<dbReference type="SUPFAM" id="SSF53335">
    <property type="entry name" value="S-adenosyl-L-methionine-dependent methyltransferases"/>
    <property type="match status" value="1"/>
</dbReference>
<sequence>MTFVDKNLFVEGHYLGKPAEFTDRIILKRIALTEQIKDFCSKDLTLADVGCGNGASMFLLADKMKKCVGFEVFSTHQQVFEQMKQAQNASNCEFIIFDIEKEKYPEQFDRIICFEVIEHLAEEKNVKALFDMLKSGGKAAISVPNKWWIFETHGAKLPLLPWNRVPFFSWLPRPIHERFANARIYTKKRIIKLLASAGFITEDVQYITAPLDVLKDGKLKTWLLKHVFKGNTTSIPFLSTSIFVSVSKP</sequence>
<dbReference type="Pfam" id="PF13847">
    <property type="entry name" value="Methyltransf_31"/>
    <property type="match status" value="1"/>
</dbReference>
<proteinExistence type="predicted"/>
<dbReference type="STRING" id="1003.SAMN04488541_101220"/>
<keyword evidence="3" id="KW-1185">Reference proteome</keyword>
<keyword evidence="2" id="KW-0489">Methyltransferase</keyword>
<dbReference type="GO" id="GO:0008168">
    <property type="term" value="F:methyltransferase activity"/>
    <property type="evidence" value="ECO:0007669"/>
    <property type="project" value="UniProtKB-KW"/>
</dbReference>
<dbReference type="GO" id="GO:0032259">
    <property type="term" value="P:methylation"/>
    <property type="evidence" value="ECO:0007669"/>
    <property type="project" value="UniProtKB-KW"/>
</dbReference>
<dbReference type="Proteomes" id="UP000199513">
    <property type="component" value="Unassembled WGS sequence"/>
</dbReference>
<evidence type="ECO:0000313" key="3">
    <source>
        <dbReference type="Proteomes" id="UP000199513"/>
    </source>
</evidence>
<dbReference type="PANTHER" id="PTHR43861">
    <property type="entry name" value="TRANS-ACONITATE 2-METHYLTRANSFERASE-RELATED"/>
    <property type="match status" value="1"/>
</dbReference>
<dbReference type="InterPro" id="IPR029063">
    <property type="entry name" value="SAM-dependent_MTases_sf"/>
</dbReference>
<dbReference type="PANTHER" id="PTHR43861:SF1">
    <property type="entry name" value="TRANS-ACONITATE 2-METHYLTRANSFERASE"/>
    <property type="match status" value="1"/>
</dbReference>
<evidence type="ECO:0000259" key="1">
    <source>
        <dbReference type="Pfam" id="PF13847"/>
    </source>
</evidence>
<gene>
    <name evidence="2" type="ORF">SAMN04488541_101220</name>
</gene>
<feature type="domain" description="Methyltransferase" evidence="1">
    <location>
        <begin position="42"/>
        <end position="145"/>
    </location>
</feature>
<keyword evidence="2" id="KW-0808">Transferase</keyword>
<reference evidence="2 3" key="1">
    <citation type="submission" date="2016-10" db="EMBL/GenBank/DDBJ databases">
        <authorList>
            <person name="de Groot N.N."/>
        </authorList>
    </citation>
    <scope>NUCLEOTIDE SEQUENCE [LARGE SCALE GENOMIC DNA]</scope>
    <source>
        <strain>GEY</strain>
        <strain evidence="3">DSM 9560</strain>
    </source>
</reference>
<dbReference type="InterPro" id="IPR025714">
    <property type="entry name" value="Methyltranfer_dom"/>
</dbReference>
<evidence type="ECO:0000313" key="2">
    <source>
        <dbReference type="EMBL" id="SFE98863.1"/>
    </source>
</evidence>
<name>A0A1I2F1I7_9BACT</name>
<dbReference type="CDD" id="cd02440">
    <property type="entry name" value="AdoMet_MTases"/>
    <property type="match status" value="1"/>
</dbReference>